<organism evidence="3 4">
    <name type="scientific">Nocardioides daedukensis</name>
    <dbReference type="NCBI Taxonomy" id="634462"/>
    <lineage>
        <taxon>Bacteria</taxon>
        <taxon>Bacillati</taxon>
        <taxon>Actinomycetota</taxon>
        <taxon>Actinomycetes</taxon>
        <taxon>Propionibacteriales</taxon>
        <taxon>Nocardioidaceae</taxon>
        <taxon>Nocardioides</taxon>
    </lineage>
</organism>
<evidence type="ECO:0000313" key="3">
    <source>
        <dbReference type="EMBL" id="NYG60619.1"/>
    </source>
</evidence>
<keyword evidence="4" id="KW-1185">Reference proteome</keyword>
<evidence type="ECO:0000256" key="2">
    <source>
        <dbReference type="SAM" id="SignalP"/>
    </source>
</evidence>
<dbReference type="Proteomes" id="UP000540656">
    <property type="component" value="Unassembled WGS sequence"/>
</dbReference>
<dbReference type="EMBL" id="JACCAA010000001">
    <property type="protein sequence ID" value="NYG60619.1"/>
    <property type="molecule type" value="Genomic_DNA"/>
</dbReference>
<evidence type="ECO:0000313" key="4">
    <source>
        <dbReference type="Proteomes" id="UP000540656"/>
    </source>
</evidence>
<protein>
    <submittedName>
        <fullName evidence="3">Uncharacterized protein</fullName>
    </submittedName>
</protein>
<accession>A0A7Y9S413</accession>
<name>A0A7Y9S413_9ACTN</name>
<dbReference type="RefSeq" id="WP_179503531.1">
    <property type="nucleotide sequence ID" value="NZ_JACCAA010000001.1"/>
</dbReference>
<keyword evidence="2" id="KW-0732">Signal</keyword>
<reference evidence="3 4" key="1">
    <citation type="submission" date="2020-07" db="EMBL/GenBank/DDBJ databases">
        <title>Sequencing the genomes of 1000 actinobacteria strains.</title>
        <authorList>
            <person name="Klenk H.-P."/>
        </authorList>
    </citation>
    <scope>NUCLEOTIDE SEQUENCE [LARGE SCALE GENOMIC DNA]</scope>
    <source>
        <strain evidence="3 4">DSM 23819</strain>
    </source>
</reference>
<dbReference type="AlphaFoldDB" id="A0A7Y9S413"/>
<sequence length="417" mass="43588">MNRMRIAVVAALFGTLACTGIGPASADPGDLGGEPIKTTTDEGTPVPIKAGLWKVTLAPGDLPLWFVYERDPKHPDSTVHIGVSARSTGESAGTVSLKAAADNEDRTSCGSGSATGDFSQPQLPFGVELAVGTGDYGSRDSACLTSDRIKFSVGPGYSTLDDDLELAIKVVEESSLRDADDPALPAPPEEDAAFVAPKASSPEAVTPGTTFSDAPVLDDGTVSGSVKEGEQVFYRVPLNWGQTLAAQLDAKALPQAVLDQGGPASLSVDIYTPMRRNVDSGFDDTTERGQVGDEALELTTGRGPLLYRNRFENGVTYLPGDYYVAVSAKPNTSREEAAEIPFELTVQAQGEVAGVPEFTEDKGYLIGADQRSTVASGTPRPTDSEESGWVNARRLGGLGLGLVGLVLLALGALRLRS</sequence>
<feature type="region of interest" description="Disordered" evidence="1">
    <location>
        <begin position="24"/>
        <end position="43"/>
    </location>
</feature>
<dbReference type="PROSITE" id="PS51257">
    <property type="entry name" value="PROKAR_LIPOPROTEIN"/>
    <property type="match status" value="1"/>
</dbReference>
<comment type="caution">
    <text evidence="3">The sequence shown here is derived from an EMBL/GenBank/DDBJ whole genome shotgun (WGS) entry which is preliminary data.</text>
</comment>
<proteinExistence type="predicted"/>
<feature type="signal peptide" evidence="2">
    <location>
        <begin position="1"/>
        <end position="26"/>
    </location>
</feature>
<gene>
    <name evidence="3" type="ORF">BJ980_003542</name>
</gene>
<feature type="chain" id="PRO_5030738393" evidence="2">
    <location>
        <begin position="27"/>
        <end position="417"/>
    </location>
</feature>
<evidence type="ECO:0000256" key="1">
    <source>
        <dbReference type="SAM" id="MobiDB-lite"/>
    </source>
</evidence>